<sequence length="403" mass="43868">MTEILTPYEGLVIKRGERILCAEFIRPHTVISTCRVNGGIRQDLRFLTNHQACEPRPHPDCGHGACLAGRDPERYHRLICEYHGLPPERTALLGTAANMYLAGFSRQGFSPPAGGRKTSGELVVFCAATAGVETNAGRAGDPASFYEEEGRFLRLDGEAPTCDRRGTIVLMLFINRALTPGALVRAVKMATEAKVTVLEELHVASRYSCGLATGTGTDQIGVAALEHGGRPLSGAGKHVKLGELIALAVREALFRALALQNKLTPDLVRYAPRLLERYGLGEEDLLVALRDFLPAPVHAWLVHNVRPVMGDLGLVSHLLAYLHLWDQVRYGILPPEIAAEALLDQAALMACALSQRRGDFPSFREKLAAEKDDPRRLLLAALALGFSAKWHHPLGRAVGVIPE</sequence>
<comment type="caution">
    <text evidence="1">The sequence shown here is derived from an EMBL/GenBank/DDBJ whole genome shotgun (WGS) entry which is preliminary data.</text>
</comment>
<dbReference type="Pfam" id="PF01955">
    <property type="entry name" value="CbiZ"/>
    <property type="match status" value="1"/>
</dbReference>
<dbReference type="Proteomes" id="UP000886043">
    <property type="component" value="Unassembled WGS sequence"/>
</dbReference>
<name>A0A7C3CKC1_9BACT</name>
<organism evidence="1">
    <name type="scientific">Thermosulfurimonas dismutans</name>
    <dbReference type="NCBI Taxonomy" id="999894"/>
    <lineage>
        <taxon>Bacteria</taxon>
        <taxon>Pseudomonadati</taxon>
        <taxon>Thermodesulfobacteriota</taxon>
        <taxon>Thermodesulfobacteria</taxon>
        <taxon>Thermodesulfobacteriales</taxon>
        <taxon>Thermodesulfobacteriaceae</taxon>
        <taxon>Thermosulfurimonas</taxon>
    </lineage>
</organism>
<dbReference type="InterPro" id="IPR052209">
    <property type="entry name" value="CbiZ"/>
</dbReference>
<dbReference type="InterPro" id="IPR002808">
    <property type="entry name" value="AdoCbi_amidolase"/>
</dbReference>
<proteinExistence type="predicted"/>
<accession>A0A7C3CKC1</accession>
<evidence type="ECO:0000313" key="1">
    <source>
        <dbReference type="EMBL" id="HFC97676.1"/>
    </source>
</evidence>
<gene>
    <name evidence="1" type="ORF">ENJ40_04340</name>
</gene>
<dbReference type="PANTHER" id="PTHR35336">
    <property type="entry name" value="ADENOSYLCOBINAMIDE AMIDOHYDROLASE"/>
    <property type="match status" value="1"/>
</dbReference>
<dbReference type="PANTHER" id="PTHR35336:SF5">
    <property type="entry name" value="ADENOSYLCOBINAMIDE AMIDOHYDROLASE"/>
    <property type="match status" value="1"/>
</dbReference>
<protein>
    <submittedName>
        <fullName evidence="1">Adenosylcobinamide amidohydrolase</fullName>
    </submittedName>
</protein>
<dbReference type="EMBL" id="DRMH01000055">
    <property type="protein sequence ID" value="HFC97676.1"/>
    <property type="molecule type" value="Genomic_DNA"/>
</dbReference>
<reference evidence="1" key="1">
    <citation type="journal article" date="2020" name="mSystems">
        <title>Genome- and Community-Level Interaction Insights into Carbon Utilization and Element Cycling Functions of Hydrothermarchaeota in Hydrothermal Sediment.</title>
        <authorList>
            <person name="Zhou Z."/>
            <person name="Liu Y."/>
            <person name="Xu W."/>
            <person name="Pan J."/>
            <person name="Luo Z.H."/>
            <person name="Li M."/>
        </authorList>
    </citation>
    <scope>NUCLEOTIDE SEQUENCE [LARGE SCALE GENOMIC DNA]</scope>
    <source>
        <strain evidence="1">HyVt-483</strain>
    </source>
</reference>
<dbReference type="AlphaFoldDB" id="A0A7C3CKC1"/>